<dbReference type="GeneID" id="300404319"/>
<dbReference type="EC" id="3.6.3.14" evidence="10"/>
<evidence type="ECO:0000256" key="3">
    <source>
        <dbReference type="ARBA" id="ARBA00022490"/>
    </source>
</evidence>
<dbReference type="SMART" id="SM00382">
    <property type="entry name" value="AAA"/>
    <property type="match status" value="1"/>
</dbReference>
<sequence length="446" mass="47903">MNAVSPAGPPFIRRMALVSRIAGHTAQARLPGVSIGEICEIRRTWRDTTTVGQAQVIAVNEEHAILSLFAATQGLSCDSALVPTGRQATCRPQAAWRGAVLNACGDIVDRIDGGPILPPVPPMPQKSALPSAERTLLAPALAYGTRAGIDSRLHTGLRAIDGCLPCGRGQRVGIFAPAGCGKTSFMNALMAGVEVDTTVVALIGERGREVVEIVDELRRSPGAERCVVVFATSDAPAVARRNAALLATTVAEYFREQGHHVALFVDSLTRYVRACRDLALATGESPMRAGVPASVYSSLPQLLERAGAATSGSITAFYTVLIEDDDSTDPMAEEIRSILDGHIHLSARLAQRNHYPAIDILRSVSRVATRVATPQHLHAAGELRAWLARLAALQTLVDLGEYRPGLDAQDDRAMEAKPAMEAFLRQTRDEWSPEDETLRRLHDIVD</sequence>
<gene>
    <name evidence="10" type="primary">spaL</name>
    <name evidence="10" type="ORF">PPN31114_02287</name>
</gene>
<dbReference type="InterPro" id="IPR003593">
    <property type="entry name" value="AAA+_ATPase"/>
</dbReference>
<evidence type="ECO:0000256" key="4">
    <source>
        <dbReference type="ARBA" id="ARBA00022741"/>
    </source>
</evidence>
<comment type="catalytic activity">
    <reaction evidence="8">
        <text>ATP + H2O + cellular proteinSide 1 = ADP + phosphate + cellular proteinSide 2.</text>
        <dbReference type="EC" id="7.4.2.8"/>
    </reaction>
</comment>
<evidence type="ECO:0000256" key="2">
    <source>
        <dbReference type="ARBA" id="ARBA00022448"/>
    </source>
</evidence>
<keyword evidence="4" id="KW-0547">Nucleotide-binding</keyword>
<keyword evidence="5" id="KW-0067">ATP-binding</keyword>
<dbReference type="InterPro" id="IPR005714">
    <property type="entry name" value="ATPase_T3SS_FliI/YscN"/>
</dbReference>
<dbReference type="PANTHER" id="PTHR15184:SF9">
    <property type="entry name" value="SPI-1 TYPE 3 SECRETION SYSTEM ATPASE"/>
    <property type="match status" value="1"/>
</dbReference>
<evidence type="ECO:0000256" key="8">
    <source>
        <dbReference type="ARBA" id="ARBA00034006"/>
    </source>
</evidence>
<dbReference type="RefSeq" id="WP_150679606.1">
    <property type="nucleotide sequence ID" value="NZ_CABPSK010000002.1"/>
</dbReference>
<evidence type="ECO:0000313" key="11">
    <source>
        <dbReference type="Proteomes" id="UP000366945"/>
    </source>
</evidence>
<dbReference type="InterPro" id="IPR020003">
    <property type="entry name" value="ATPase_a/bsu_AS"/>
</dbReference>
<evidence type="ECO:0000256" key="1">
    <source>
        <dbReference type="ARBA" id="ARBA00004496"/>
    </source>
</evidence>
<dbReference type="NCBIfam" id="TIGR01026">
    <property type="entry name" value="fliI_yscN"/>
    <property type="match status" value="1"/>
</dbReference>
<dbReference type="GO" id="GO:0005737">
    <property type="term" value="C:cytoplasm"/>
    <property type="evidence" value="ECO:0007669"/>
    <property type="project" value="UniProtKB-SubCell"/>
</dbReference>
<accession>A0A5E4UW41</accession>
<feature type="domain" description="AAA+ ATPase" evidence="9">
    <location>
        <begin position="168"/>
        <end position="349"/>
    </location>
</feature>
<evidence type="ECO:0000256" key="5">
    <source>
        <dbReference type="ARBA" id="ARBA00022840"/>
    </source>
</evidence>
<dbReference type="InterPro" id="IPR000194">
    <property type="entry name" value="ATPase_F1/V1/A1_a/bsu_nucl-bd"/>
</dbReference>
<dbReference type="InterPro" id="IPR050053">
    <property type="entry name" value="ATPase_alpha/beta_chains"/>
</dbReference>
<dbReference type="SUPFAM" id="SSF52540">
    <property type="entry name" value="P-loop containing nucleoside triphosphate hydrolases"/>
    <property type="match status" value="1"/>
</dbReference>
<dbReference type="PANTHER" id="PTHR15184">
    <property type="entry name" value="ATP SYNTHASE"/>
    <property type="match status" value="1"/>
</dbReference>
<dbReference type="GO" id="GO:0030257">
    <property type="term" value="C:type III protein secretion system complex"/>
    <property type="evidence" value="ECO:0007669"/>
    <property type="project" value="InterPro"/>
</dbReference>
<dbReference type="Pfam" id="PF00006">
    <property type="entry name" value="ATP-synt_ab"/>
    <property type="match status" value="1"/>
</dbReference>
<reference evidence="10 11" key="1">
    <citation type="submission" date="2019-08" db="EMBL/GenBank/DDBJ databases">
        <authorList>
            <person name="Peeters C."/>
        </authorList>
    </citation>
    <scope>NUCLEOTIDE SEQUENCE [LARGE SCALE GENOMIC DNA]</scope>
    <source>
        <strain evidence="10 11">LMG 31114</strain>
    </source>
</reference>
<dbReference type="GO" id="GO:0008564">
    <property type="term" value="F:protein-exporting ATPase activity"/>
    <property type="evidence" value="ECO:0007669"/>
    <property type="project" value="UniProtKB-EC"/>
</dbReference>
<keyword evidence="2" id="KW-0813">Transport</keyword>
<dbReference type="AlphaFoldDB" id="A0A5E4UW41"/>
<name>A0A5E4UW41_9BURK</name>
<evidence type="ECO:0000256" key="6">
    <source>
        <dbReference type="ARBA" id="ARBA00022927"/>
    </source>
</evidence>
<dbReference type="Gene3D" id="3.40.50.12240">
    <property type="match status" value="1"/>
</dbReference>
<dbReference type="InterPro" id="IPR027417">
    <property type="entry name" value="P-loop_NTPase"/>
</dbReference>
<dbReference type="GO" id="GO:0046933">
    <property type="term" value="F:proton-transporting ATP synthase activity, rotational mechanism"/>
    <property type="evidence" value="ECO:0007669"/>
    <property type="project" value="TreeGrafter"/>
</dbReference>
<dbReference type="Pfam" id="PF18269">
    <property type="entry name" value="T3SS_ATPase_C"/>
    <property type="match status" value="1"/>
</dbReference>
<dbReference type="EMBL" id="CABPSK010000002">
    <property type="protein sequence ID" value="VVE04188.1"/>
    <property type="molecule type" value="Genomic_DNA"/>
</dbReference>
<protein>
    <submittedName>
        <fullName evidence="10">Putative ATP synthase SpaL</fullName>
        <ecNumber evidence="10">3.6.3.14</ecNumber>
    </submittedName>
</protein>
<keyword evidence="6" id="KW-0653">Protein transport</keyword>
<keyword evidence="10" id="KW-0378">Hydrolase</keyword>
<dbReference type="InterPro" id="IPR040627">
    <property type="entry name" value="T3SS_ATPase_C"/>
</dbReference>
<dbReference type="PROSITE" id="PS00152">
    <property type="entry name" value="ATPASE_ALPHA_BETA"/>
    <property type="match status" value="1"/>
</dbReference>
<dbReference type="GO" id="GO:0016887">
    <property type="term" value="F:ATP hydrolysis activity"/>
    <property type="evidence" value="ECO:0007669"/>
    <property type="project" value="InterPro"/>
</dbReference>
<proteinExistence type="predicted"/>
<keyword evidence="3" id="KW-0963">Cytoplasm</keyword>
<dbReference type="CDD" id="cd01426">
    <property type="entry name" value="ATP-synt_F1_V1_A1_AB_FliI_N"/>
    <property type="match status" value="1"/>
</dbReference>
<keyword evidence="7" id="KW-1278">Translocase</keyword>
<evidence type="ECO:0000256" key="7">
    <source>
        <dbReference type="ARBA" id="ARBA00022967"/>
    </source>
</evidence>
<dbReference type="OrthoDB" id="9803053at2"/>
<evidence type="ECO:0000313" key="10">
    <source>
        <dbReference type="EMBL" id="VVE04188.1"/>
    </source>
</evidence>
<evidence type="ECO:0000259" key="9">
    <source>
        <dbReference type="SMART" id="SM00382"/>
    </source>
</evidence>
<dbReference type="GO" id="GO:0005524">
    <property type="term" value="F:ATP binding"/>
    <property type="evidence" value="ECO:0007669"/>
    <property type="project" value="UniProtKB-KW"/>
</dbReference>
<comment type="subcellular location">
    <subcellularLocation>
        <location evidence="1">Cytoplasm</location>
    </subcellularLocation>
</comment>
<keyword evidence="11" id="KW-1185">Reference proteome</keyword>
<dbReference type="GO" id="GO:0030254">
    <property type="term" value="P:protein secretion by the type III secretion system"/>
    <property type="evidence" value="ECO:0007669"/>
    <property type="project" value="InterPro"/>
</dbReference>
<dbReference type="Proteomes" id="UP000366945">
    <property type="component" value="Unassembled WGS sequence"/>
</dbReference>
<organism evidence="10 11">
    <name type="scientific">Pandoraea pneumonica</name>
    <dbReference type="NCBI Taxonomy" id="2508299"/>
    <lineage>
        <taxon>Bacteria</taxon>
        <taxon>Pseudomonadati</taxon>
        <taxon>Pseudomonadota</taxon>
        <taxon>Betaproteobacteria</taxon>
        <taxon>Burkholderiales</taxon>
        <taxon>Burkholderiaceae</taxon>
        <taxon>Pandoraea</taxon>
    </lineage>
</organism>